<organism evidence="2 3">
    <name type="scientific">Strongyloides venezuelensis</name>
    <name type="common">Threadworm</name>
    <dbReference type="NCBI Taxonomy" id="75913"/>
    <lineage>
        <taxon>Eukaryota</taxon>
        <taxon>Metazoa</taxon>
        <taxon>Ecdysozoa</taxon>
        <taxon>Nematoda</taxon>
        <taxon>Chromadorea</taxon>
        <taxon>Rhabditida</taxon>
        <taxon>Tylenchina</taxon>
        <taxon>Panagrolaimomorpha</taxon>
        <taxon>Strongyloidoidea</taxon>
        <taxon>Strongyloididae</taxon>
        <taxon>Strongyloides</taxon>
    </lineage>
</organism>
<feature type="coiled-coil region" evidence="1">
    <location>
        <begin position="14"/>
        <end position="52"/>
    </location>
</feature>
<dbReference type="AlphaFoldDB" id="A0A0K0FB36"/>
<dbReference type="WBParaSite" id="SVE_0604200.1">
    <property type="protein sequence ID" value="SVE_0604200.1"/>
    <property type="gene ID" value="SVE_0604200"/>
</dbReference>
<evidence type="ECO:0000313" key="3">
    <source>
        <dbReference type="WBParaSite" id="SVE_0604200.1"/>
    </source>
</evidence>
<evidence type="ECO:0000256" key="1">
    <source>
        <dbReference type="SAM" id="Coils"/>
    </source>
</evidence>
<keyword evidence="2" id="KW-1185">Reference proteome</keyword>
<protein>
    <submittedName>
        <fullName evidence="3">Uncharacterized protein</fullName>
    </submittedName>
</protein>
<accession>A0A0K0FB36</accession>
<reference evidence="2" key="1">
    <citation type="submission" date="2014-07" db="EMBL/GenBank/DDBJ databases">
        <authorList>
            <person name="Martin A.A"/>
            <person name="De Silva N."/>
        </authorList>
    </citation>
    <scope>NUCLEOTIDE SEQUENCE</scope>
</reference>
<evidence type="ECO:0000313" key="2">
    <source>
        <dbReference type="Proteomes" id="UP000035680"/>
    </source>
</evidence>
<name>A0A0K0FB36_STRVS</name>
<dbReference type="Proteomes" id="UP000035680">
    <property type="component" value="Unassembled WGS sequence"/>
</dbReference>
<reference evidence="3" key="2">
    <citation type="submission" date="2015-08" db="UniProtKB">
        <authorList>
            <consortium name="WormBaseParasite"/>
        </authorList>
    </citation>
    <scope>IDENTIFICATION</scope>
</reference>
<keyword evidence="1" id="KW-0175">Coiled coil</keyword>
<proteinExistence type="predicted"/>
<sequence length="125" mass="14705">MNINKIVKDEKIYLEDALTNLRKMIEEKDEKIIELKKDISMLRTEKDDSKDNLNEINLADEFKYLDIEKPKPSSTPKKNLTKKENKTFLNKSILDSFSNKIGYIFPENNPSSHDNEINLMLEQKK</sequence>